<evidence type="ECO:0000313" key="1">
    <source>
        <dbReference type="EMBL" id="KAF0723043.1"/>
    </source>
</evidence>
<dbReference type="AlphaFoldDB" id="A0A6G0W7D3"/>
<dbReference type="Proteomes" id="UP000481153">
    <property type="component" value="Unassembled WGS sequence"/>
</dbReference>
<organism evidence="1 2">
    <name type="scientific">Aphanomyces euteiches</name>
    <dbReference type="NCBI Taxonomy" id="100861"/>
    <lineage>
        <taxon>Eukaryota</taxon>
        <taxon>Sar</taxon>
        <taxon>Stramenopiles</taxon>
        <taxon>Oomycota</taxon>
        <taxon>Saprolegniomycetes</taxon>
        <taxon>Saprolegniales</taxon>
        <taxon>Verrucalvaceae</taxon>
        <taxon>Aphanomyces</taxon>
    </lineage>
</organism>
<gene>
    <name evidence="1" type="ORF">Ae201684_017914</name>
</gene>
<accession>A0A6G0W7D3</accession>
<name>A0A6G0W7D3_9STRA</name>
<protein>
    <submittedName>
        <fullName evidence="1">Uncharacterized protein</fullName>
    </submittedName>
</protein>
<sequence length="200" mass="22272">MIAQVETSVTVRFPSNSDIFRLSLTATSDALTIRLQSMLTLMIWESKVSNMNPREGSRSAMPFTEFASIVTAAMTLKPSAEERSVQWDLHKDTKGSLHLLVAIERSIDGEVDGFSFELMEKPMKKAVCSAMEILKSRLPRLETSALKLTFQADSRHYLKDGMLLWEKEEQSRDGGYAISDAGCEIALLKAGEYLATTLLT</sequence>
<comment type="caution">
    <text evidence="1">The sequence shown here is derived from an EMBL/GenBank/DDBJ whole genome shotgun (WGS) entry which is preliminary data.</text>
</comment>
<keyword evidence="2" id="KW-1185">Reference proteome</keyword>
<dbReference type="EMBL" id="VJMJ01000317">
    <property type="protein sequence ID" value="KAF0723043.1"/>
    <property type="molecule type" value="Genomic_DNA"/>
</dbReference>
<reference evidence="1 2" key="1">
    <citation type="submission" date="2019-07" db="EMBL/GenBank/DDBJ databases">
        <title>Genomics analysis of Aphanomyces spp. identifies a new class of oomycete effector associated with host adaptation.</title>
        <authorList>
            <person name="Gaulin E."/>
        </authorList>
    </citation>
    <scope>NUCLEOTIDE SEQUENCE [LARGE SCALE GENOMIC DNA]</scope>
    <source>
        <strain evidence="1 2">ATCC 201684</strain>
    </source>
</reference>
<evidence type="ECO:0000313" key="2">
    <source>
        <dbReference type="Proteomes" id="UP000481153"/>
    </source>
</evidence>
<proteinExistence type="predicted"/>